<dbReference type="RefSeq" id="XP_001796649.1">
    <property type="nucleotide sequence ID" value="XM_001796597.1"/>
</dbReference>
<feature type="compositionally biased region" description="Acidic residues" evidence="1">
    <location>
        <begin position="539"/>
        <end position="548"/>
    </location>
</feature>
<feature type="region of interest" description="Disordered" evidence="1">
    <location>
        <begin position="1"/>
        <end position="43"/>
    </location>
</feature>
<gene>
    <name evidence="2" type="ORF">SNOG_06271</name>
</gene>
<accession>Q0UPP3</accession>
<dbReference type="eggNOG" id="ENOG502RPU8">
    <property type="taxonomic scope" value="Eukaryota"/>
</dbReference>
<feature type="region of interest" description="Disordered" evidence="1">
    <location>
        <begin position="309"/>
        <end position="343"/>
    </location>
</feature>
<feature type="compositionally biased region" description="Basic and acidic residues" evidence="1">
    <location>
        <begin position="32"/>
        <end position="43"/>
    </location>
</feature>
<sequence>MAQNTRSKRKGDRNETPPAEAANPPMKLVNPLRKENWPREPKSDEEFLEWMEATKKSLKTWLRESQALAQDTSTKELVKDFNRGVKREWEQHKVYTDIQTGEIYDEEKRKEMETGMQSQKEVRVNLHATHYTWRKFVEYRIAQAAWEDFLYYQSVWNRKNKGKGFKQKLETVAERRAMTHKEKQKRKNPIRGTKNADLVNRFEFDSSGQYSSDHLNWVLQLIKVFKGFHMGYRKRMPTAVGPEDAHRYTMPTRGTSPYAKRLRHLEERFPRKKRKVIDPIEVEEDYRSRSERQKDNELGRKDGMTPIEWAIDQTRFEEEKRTKEGRESADSESDSREVDGEYAGKKTATKYALDRRTLKLRPKDHLLHHGNAENEDEDSDVQSIKKVRLPQYRKKGDPELTKPHKIRYKKQTVNKPGRIFVYDRNPDGTVVGRDRDEQWSGHWTDGEVETEEFVLDEAGKRIPDDQDIGHNVFQTTTATSEKPRTTRRTRHQNENVAGQLSGDEDEEQLRDPNFKLSGTANPDQVGKRMDDGESSDTRGDDDESDDDGDLFKQSYEECSCPHRRRARLLHARMLAEIGVLPPWKEAKTLDMIKNGSYEDKDIFKAYQELMEMLDIWTTNSRRPRKYTRSCMKTMGLSHLSRSRTYWIFLRRNILRTVSSKPIGNSSGTSRIWPTRS</sequence>
<feature type="compositionally biased region" description="Low complexity" evidence="1">
    <location>
        <begin position="16"/>
        <end position="25"/>
    </location>
</feature>
<evidence type="ECO:0000313" key="3">
    <source>
        <dbReference type="Proteomes" id="UP000001055"/>
    </source>
</evidence>
<protein>
    <submittedName>
        <fullName evidence="2">Uncharacterized protein</fullName>
    </submittedName>
</protein>
<feature type="compositionally biased region" description="Basic residues" evidence="1">
    <location>
        <begin position="1"/>
        <end position="11"/>
    </location>
</feature>
<dbReference type="HOGENOM" id="CLU_406582_0_0_1"/>
<feature type="compositionally biased region" description="Basic and acidic residues" evidence="1">
    <location>
        <begin position="525"/>
        <end position="538"/>
    </location>
</feature>
<dbReference type="InParanoid" id="Q0UPP3"/>
<feature type="region of interest" description="Disordered" evidence="1">
    <location>
        <begin position="362"/>
        <end position="382"/>
    </location>
</feature>
<dbReference type="VEuPathDB" id="FungiDB:JI435_062710"/>
<dbReference type="EMBL" id="CH445333">
    <property type="protein sequence ID" value="EAT86102.2"/>
    <property type="molecule type" value="Genomic_DNA"/>
</dbReference>
<feature type="compositionally biased region" description="Basic and acidic residues" evidence="1">
    <location>
        <begin position="314"/>
        <end position="343"/>
    </location>
</feature>
<dbReference type="GeneID" id="5973528"/>
<feature type="compositionally biased region" description="Basic and acidic residues" evidence="1">
    <location>
        <begin position="285"/>
        <end position="303"/>
    </location>
</feature>
<feature type="region of interest" description="Disordered" evidence="1">
    <location>
        <begin position="285"/>
        <end position="304"/>
    </location>
</feature>
<organism evidence="2 3">
    <name type="scientific">Phaeosphaeria nodorum (strain SN15 / ATCC MYA-4574 / FGSC 10173)</name>
    <name type="common">Glume blotch fungus</name>
    <name type="synonym">Parastagonospora nodorum</name>
    <dbReference type="NCBI Taxonomy" id="321614"/>
    <lineage>
        <taxon>Eukaryota</taxon>
        <taxon>Fungi</taxon>
        <taxon>Dikarya</taxon>
        <taxon>Ascomycota</taxon>
        <taxon>Pezizomycotina</taxon>
        <taxon>Dothideomycetes</taxon>
        <taxon>Pleosporomycetidae</taxon>
        <taxon>Pleosporales</taxon>
        <taxon>Pleosporineae</taxon>
        <taxon>Phaeosphaeriaceae</taxon>
        <taxon>Parastagonospora</taxon>
    </lineage>
</organism>
<evidence type="ECO:0000256" key="1">
    <source>
        <dbReference type="SAM" id="MobiDB-lite"/>
    </source>
</evidence>
<feature type="region of interest" description="Disordered" evidence="1">
    <location>
        <begin position="460"/>
        <end position="552"/>
    </location>
</feature>
<dbReference type="KEGG" id="pno:SNOG_06271"/>
<dbReference type="AlphaFoldDB" id="Q0UPP3"/>
<dbReference type="Proteomes" id="UP000001055">
    <property type="component" value="Unassembled WGS sequence"/>
</dbReference>
<proteinExistence type="predicted"/>
<reference evidence="3" key="1">
    <citation type="journal article" date="2007" name="Plant Cell">
        <title>Dothideomycete-plant interactions illuminated by genome sequencing and EST analysis of the wheat pathogen Stagonospora nodorum.</title>
        <authorList>
            <person name="Hane J.K."/>
            <person name="Lowe R.G."/>
            <person name="Solomon P.S."/>
            <person name="Tan K.C."/>
            <person name="Schoch C.L."/>
            <person name="Spatafora J.W."/>
            <person name="Crous P.W."/>
            <person name="Kodira C."/>
            <person name="Birren B.W."/>
            <person name="Galagan J.E."/>
            <person name="Torriani S.F."/>
            <person name="McDonald B.A."/>
            <person name="Oliver R.P."/>
        </authorList>
    </citation>
    <scope>NUCLEOTIDE SEQUENCE [LARGE SCALE GENOMIC DNA]</scope>
    <source>
        <strain evidence="3">SN15 / ATCC MYA-4574 / FGSC 10173</strain>
    </source>
</reference>
<feature type="compositionally biased region" description="Basic and acidic residues" evidence="1">
    <location>
        <begin position="362"/>
        <end position="372"/>
    </location>
</feature>
<name>Q0UPP3_PHANO</name>
<evidence type="ECO:0000313" key="2">
    <source>
        <dbReference type="EMBL" id="EAT86102.2"/>
    </source>
</evidence>